<accession>A0A644YF29</accession>
<protein>
    <submittedName>
        <fullName evidence="1">Uncharacterized protein</fullName>
    </submittedName>
</protein>
<dbReference type="InterPro" id="IPR003748">
    <property type="entry name" value="DUF169"/>
</dbReference>
<evidence type="ECO:0000313" key="1">
    <source>
        <dbReference type="EMBL" id="MPM24714.1"/>
    </source>
</evidence>
<name>A0A644YF29_9ZZZZ</name>
<sequence>MNADQLSALVQYANFDKPTQDNVMVEFAAGCAQSVLHAMVQGQSENPRCVLGLTDPSARKYIPNDLLSFSIPYQRYAELEAQVEESFLVKETWKKLAERI</sequence>
<organism evidence="1">
    <name type="scientific">bioreactor metagenome</name>
    <dbReference type="NCBI Taxonomy" id="1076179"/>
    <lineage>
        <taxon>unclassified sequences</taxon>
        <taxon>metagenomes</taxon>
        <taxon>ecological metagenomes</taxon>
    </lineage>
</organism>
<dbReference type="EMBL" id="VSSQ01004325">
    <property type="protein sequence ID" value="MPM24714.1"/>
    <property type="molecule type" value="Genomic_DNA"/>
</dbReference>
<gene>
    <name evidence="1" type="ORF">SDC9_71198</name>
</gene>
<reference evidence="1" key="1">
    <citation type="submission" date="2019-08" db="EMBL/GenBank/DDBJ databases">
        <authorList>
            <person name="Kucharzyk K."/>
            <person name="Murdoch R.W."/>
            <person name="Higgins S."/>
            <person name="Loffler F."/>
        </authorList>
    </citation>
    <scope>NUCLEOTIDE SEQUENCE</scope>
</reference>
<proteinExistence type="predicted"/>
<dbReference type="Pfam" id="PF02596">
    <property type="entry name" value="DUF169"/>
    <property type="match status" value="1"/>
</dbReference>
<comment type="caution">
    <text evidence="1">The sequence shown here is derived from an EMBL/GenBank/DDBJ whole genome shotgun (WGS) entry which is preliminary data.</text>
</comment>
<dbReference type="AlphaFoldDB" id="A0A644YF29"/>